<dbReference type="CDD" id="cd01610">
    <property type="entry name" value="PAP2_like"/>
    <property type="match status" value="1"/>
</dbReference>
<dbReference type="InterPro" id="IPR017438">
    <property type="entry name" value="ATP-NAD_kinase_N"/>
</dbReference>
<evidence type="ECO:0000256" key="8">
    <source>
        <dbReference type="SAM" id="Phobius"/>
    </source>
</evidence>
<feature type="domain" description="DAGKc" evidence="9">
    <location>
        <begin position="293"/>
        <end position="376"/>
    </location>
</feature>
<dbReference type="OrthoDB" id="5242960at2"/>
<dbReference type="AlphaFoldDB" id="A0A6H9YPX9"/>
<accession>A0A6H9YPX9</accession>
<organism evidence="10 11">
    <name type="scientific">Actinomadura rudentiformis</name>
    <dbReference type="NCBI Taxonomy" id="359158"/>
    <lineage>
        <taxon>Bacteria</taxon>
        <taxon>Bacillati</taxon>
        <taxon>Actinomycetota</taxon>
        <taxon>Actinomycetes</taxon>
        <taxon>Streptosporangiales</taxon>
        <taxon>Thermomonosporaceae</taxon>
        <taxon>Actinomadura</taxon>
    </lineage>
</organism>
<evidence type="ECO:0000256" key="1">
    <source>
        <dbReference type="ARBA" id="ARBA00004651"/>
    </source>
</evidence>
<dbReference type="Gene3D" id="3.40.50.10330">
    <property type="entry name" value="Probable inorganic polyphosphate/atp-NAD kinase, domain 1"/>
    <property type="match status" value="1"/>
</dbReference>
<gene>
    <name evidence="10" type="ORF">F8566_39235</name>
</gene>
<dbReference type="InterPro" id="IPR016064">
    <property type="entry name" value="NAD/diacylglycerol_kinase_sf"/>
</dbReference>
<evidence type="ECO:0000256" key="3">
    <source>
        <dbReference type="ARBA" id="ARBA00022692"/>
    </source>
</evidence>
<keyword evidence="6 8" id="KW-0472">Membrane</keyword>
<dbReference type="GO" id="GO:0016301">
    <property type="term" value="F:kinase activity"/>
    <property type="evidence" value="ECO:0007669"/>
    <property type="project" value="InterPro"/>
</dbReference>
<dbReference type="PROSITE" id="PS50146">
    <property type="entry name" value="DAGK"/>
    <property type="match status" value="1"/>
</dbReference>
<dbReference type="InterPro" id="IPR036938">
    <property type="entry name" value="PAP2/HPO_sf"/>
</dbReference>
<dbReference type="InterPro" id="IPR000326">
    <property type="entry name" value="PAP2/HPO"/>
</dbReference>
<evidence type="ECO:0000313" key="11">
    <source>
        <dbReference type="Proteomes" id="UP000468735"/>
    </source>
</evidence>
<keyword evidence="3 8" id="KW-0812">Transmembrane</keyword>
<keyword evidence="5 8" id="KW-1133">Transmembrane helix</keyword>
<reference evidence="10 11" key="1">
    <citation type="submission" date="2019-09" db="EMBL/GenBank/DDBJ databases">
        <title>Actinomadura physcomitrii sp. nov., a novel actinomycete isolated from moss [Physcomitrium sphaericum (Ludw) Fuernr].</title>
        <authorList>
            <person name="Zhuang X."/>
            <person name="Liu C."/>
        </authorList>
    </citation>
    <scope>NUCLEOTIDE SEQUENCE [LARGE SCALE GENOMIC DNA]</scope>
    <source>
        <strain evidence="10 11">HMC1</strain>
    </source>
</reference>
<proteinExistence type="predicted"/>
<dbReference type="Pfam" id="PF19279">
    <property type="entry name" value="YegS_C"/>
    <property type="match status" value="1"/>
</dbReference>
<feature type="region of interest" description="Disordered" evidence="7">
    <location>
        <begin position="239"/>
        <end position="264"/>
    </location>
</feature>
<dbReference type="GO" id="GO:0005886">
    <property type="term" value="C:plasma membrane"/>
    <property type="evidence" value="ECO:0007669"/>
    <property type="project" value="UniProtKB-SubCell"/>
</dbReference>
<evidence type="ECO:0000313" key="10">
    <source>
        <dbReference type="EMBL" id="KAB2342107.1"/>
    </source>
</evidence>
<dbReference type="SUPFAM" id="SSF48317">
    <property type="entry name" value="Acid phosphatase/Vanadium-dependent haloperoxidase"/>
    <property type="match status" value="1"/>
</dbReference>
<keyword evidence="4" id="KW-0378">Hydrolase</keyword>
<keyword evidence="2" id="KW-1003">Cell membrane</keyword>
<dbReference type="InterPro" id="IPR001206">
    <property type="entry name" value="Diacylglycerol_kinase_cat_dom"/>
</dbReference>
<dbReference type="Pfam" id="PF01569">
    <property type="entry name" value="PAP2"/>
    <property type="match status" value="1"/>
</dbReference>
<evidence type="ECO:0000256" key="2">
    <source>
        <dbReference type="ARBA" id="ARBA00022475"/>
    </source>
</evidence>
<dbReference type="Gene3D" id="2.60.200.40">
    <property type="match status" value="1"/>
</dbReference>
<dbReference type="SMART" id="SM00014">
    <property type="entry name" value="acidPPc"/>
    <property type="match status" value="1"/>
</dbReference>
<dbReference type="Proteomes" id="UP000468735">
    <property type="component" value="Unassembled WGS sequence"/>
</dbReference>
<evidence type="ECO:0000256" key="5">
    <source>
        <dbReference type="ARBA" id="ARBA00022989"/>
    </source>
</evidence>
<dbReference type="SUPFAM" id="SSF111331">
    <property type="entry name" value="NAD kinase/diacylglycerol kinase-like"/>
    <property type="match status" value="1"/>
</dbReference>
<dbReference type="Gene3D" id="1.20.144.10">
    <property type="entry name" value="Phosphatidic acid phosphatase type 2/haloperoxidase"/>
    <property type="match status" value="1"/>
</dbReference>
<feature type="transmembrane region" description="Helical" evidence="8">
    <location>
        <begin position="86"/>
        <end position="105"/>
    </location>
</feature>
<name>A0A6H9YPX9_9ACTN</name>
<dbReference type="PANTHER" id="PTHR14969">
    <property type="entry name" value="SPHINGOSINE-1-PHOSPHATE PHOSPHOHYDROLASE"/>
    <property type="match status" value="1"/>
</dbReference>
<keyword evidence="11" id="KW-1185">Reference proteome</keyword>
<sequence>MRAITGRRARWSPIVIVEPPRVDHGRGLLRRLGKIDRRAFDSVAAAHLPGLEYVLPRLSRAADHGVLWFTTAGVMAVSRRARLRRAALRGSIGIAVASPVVNIIGKQAFRRKRPVVDLVPPIRIRWKLPTSHAFPSGHSASAAAFAAGVAMEAPRAVAVPVAATAAAVAFSRVYTGAHYPGDVLAGVGIGMLAGLGTRLVWPARPPVAHVSRRTTRPVEITENGEGLVVVVNGKAGVAEPTAKGGRSKGGRSRSAGRQIPPGRGLVPGRTELDVAVLLREFPAAEIIRAGQDEDLEKLLDEAAKRATVLAVVGGDGTVNAGARAALKHDVPLLPIPGGTFDHFARALGIEAPMDAVAAYREGCVARVDVGSITSREGEDGLIFLNTASFGAYPELILRRRRLETRLGKWPALAVAAVRTLRHSKPIEMVVDGRKRRVWMAFVGNGTYGSRGAAPTWRDQLDDGRLDIRMITTGKRVPRVRALAAVLLGHLHITPGYQSWHGGSLELIATKGDLRLAHDGELSTVRGVVKFAKKPGALSVFCPRMQG</sequence>
<evidence type="ECO:0000256" key="4">
    <source>
        <dbReference type="ARBA" id="ARBA00022801"/>
    </source>
</evidence>
<dbReference type="InterPro" id="IPR045540">
    <property type="entry name" value="YegS/DAGK_C"/>
</dbReference>
<comment type="subcellular location">
    <subcellularLocation>
        <location evidence="1">Cell membrane</location>
        <topology evidence="1">Multi-pass membrane protein</topology>
    </subcellularLocation>
</comment>
<evidence type="ECO:0000256" key="7">
    <source>
        <dbReference type="SAM" id="MobiDB-lite"/>
    </source>
</evidence>
<comment type="caution">
    <text evidence="10">The sequence shown here is derived from an EMBL/GenBank/DDBJ whole genome shotgun (WGS) entry which is preliminary data.</text>
</comment>
<dbReference type="Pfam" id="PF00781">
    <property type="entry name" value="DAGK_cat"/>
    <property type="match status" value="1"/>
</dbReference>
<dbReference type="GO" id="GO:0016787">
    <property type="term" value="F:hydrolase activity"/>
    <property type="evidence" value="ECO:0007669"/>
    <property type="project" value="UniProtKB-KW"/>
</dbReference>
<protein>
    <submittedName>
        <fullName evidence="10">Phosphatase PAP2 family protein</fullName>
    </submittedName>
</protein>
<dbReference type="PANTHER" id="PTHR14969:SF62">
    <property type="entry name" value="DECAPRENYLPHOSPHORYL-5-PHOSPHORIBOSE PHOSPHATASE RV3807C-RELATED"/>
    <property type="match status" value="1"/>
</dbReference>
<dbReference type="EMBL" id="WBMT01000023">
    <property type="protein sequence ID" value="KAB2342107.1"/>
    <property type="molecule type" value="Genomic_DNA"/>
</dbReference>
<evidence type="ECO:0000256" key="6">
    <source>
        <dbReference type="ARBA" id="ARBA00023136"/>
    </source>
</evidence>
<evidence type="ECO:0000259" key="9">
    <source>
        <dbReference type="PROSITE" id="PS50146"/>
    </source>
</evidence>